<comment type="caution">
    <text evidence="12">The sequence shown here is derived from an EMBL/GenBank/DDBJ whole genome shotgun (WGS) entry which is preliminary data.</text>
</comment>
<reference evidence="12 13" key="1">
    <citation type="journal article" date="2018" name="MBio">
        <title>Comparative Genomics Reveals the Core Gene Toolbox for the Fungus-Insect Symbiosis.</title>
        <authorList>
            <person name="Wang Y."/>
            <person name="Stata M."/>
            <person name="Wang W."/>
            <person name="Stajich J.E."/>
            <person name="White M.M."/>
            <person name="Moncalvo J.M."/>
        </authorList>
    </citation>
    <scope>NUCLEOTIDE SEQUENCE [LARGE SCALE GENOMIC DNA]</scope>
    <source>
        <strain evidence="12 13">AUS-77-4</strain>
    </source>
</reference>
<dbReference type="Pfam" id="PF07670">
    <property type="entry name" value="Gate"/>
    <property type="match status" value="1"/>
</dbReference>
<evidence type="ECO:0000256" key="1">
    <source>
        <dbReference type="ARBA" id="ARBA00004651"/>
    </source>
</evidence>
<comment type="subcellular location">
    <subcellularLocation>
        <location evidence="1">Cell membrane</location>
        <topology evidence="1">Multi-pass membrane protein</topology>
    </subcellularLocation>
</comment>
<name>A0A2T9XYM6_9FUNG</name>
<evidence type="ECO:0000256" key="6">
    <source>
        <dbReference type="ARBA" id="ARBA00023136"/>
    </source>
</evidence>
<evidence type="ECO:0000256" key="7">
    <source>
        <dbReference type="SAM" id="MobiDB-lite"/>
    </source>
</evidence>
<dbReference type="Pfam" id="PF07662">
    <property type="entry name" value="Nucleos_tra2_C"/>
    <property type="match status" value="1"/>
</dbReference>
<comment type="similarity">
    <text evidence="2">Belongs to the concentrative nucleoside transporter (CNT) (TC 2.A.41) family.</text>
</comment>
<feature type="domain" description="Nucleoside transporter/FeoB GTPase Gate" evidence="11">
    <location>
        <begin position="238"/>
        <end position="335"/>
    </location>
</feature>
<feature type="transmembrane region" description="Helical" evidence="8">
    <location>
        <begin position="206"/>
        <end position="226"/>
    </location>
</feature>
<dbReference type="InterPro" id="IPR002668">
    <property type="entry name" value="CNT_N_dom"/>
</dbReference>
<organism evidence="12 13">
    <name type="scientific">Furculomyces boomerangus</name>
    <dbReference type="NCBI Taxonomy" id="61424"/>
    <lineage>
        <taxon>Eukaryota</taxon>
        <taxon>Fungi</taxon>
        <taxon>Fungi incertae sedis</taxon>
        <taxon>Zoopagomycota</taxon>
        <taxon>Kickxellomycotina</taxon>
        <taxon>Harpellomycetes</taxon>
        <taxon>Harpellales</taxon>
        <taxon>Harpellaceae</taxon>
        <taxon>Furculomyces</taxon>
    </lineage>
</organism>
<dbReference type="InterPro" id="IPR008276">
    <property type="entry name" value="C_nuclsd_transpt"/>
</dbReference>
<dbReference type="AlphaFoldDB" id="A0A2T9XYM6"/>
<keyword evidence="13" id="KW-1185">Reference proteome</keyword>
<dbReference type="Proteomes" id="UP000245699">
    <property type="component" value="Unassembled WGS sequence"/>
</dbReference>
<evidence type="ECO:0000256" key="8">
    <source>
        <dbReference type="SAM" id="Phobius"/>
    </source>
</evidence>
<accession>A0A2T9XYM6</accession>
<dbReference type="PANTHER" id="PTHR10590:SF4">
    <property type="entry name" value="SOLUTE CARRIER FAMILY 28 MEMBER 3"/>
    <property type="match status" value="1"/>
</dbReference>
<evidence type="ECO:0000256" key="3">
    <source>
        <dbReference type="ARBA" id="ARBA00022475"/>
    </source>
</evidence>
<dbReference type="GO" id="GO:0005337">
    <property type="term" value="F:nucleoside transmembrane transporter activity"/>
    <property type="evidence" value="ECO:0007669"/>
    <property type="project" value="InterPro"/>
</dbReference>
<keyword evidence="5 8" id="KW-1133">Transmembrane helix</keyword>
<feature type="transmembrane region" description="Helical" evidence="8">
    <location>
        <begin position="497"/>
        <end position="521"/>
    </location>
</feature>
<dbReference type="EMBL" id="MBFT01001136">
    <property type="protein sequence ID" value="PVU85206.1"/>
    <property type="molecule type" value="Genomic_DNA"/>
</dbReference>
<proteinExistence type="inferred from homology"/>
<evidence type="ECO:0000313" key="12">
    <source>
        <dbReference type="EMBL" id="PVU85206.1"/>
    </source>
</evidence>
<dbReference type="OrthoDB" id="6075923at2759"/>
<dbReference type="InterPro" id="IPR011642">
    <property type="entry name" value="Gate_dom"/>
</dbReference>
<feature type="transmembrane region" description="Helical" evidence="8">
    <location>
        <begin position="432"/>
        <end position="450"/>
    </location>
</feature>
<sequence>MSSHDAKVDFPEPENHQVAEKSSNDNEYPPTQSRFSEFLQNNKLYIYIFIWILMTVYFGFALGLKKQTQLDAVLPLIFLYAFITLKMLSNYVSYSFISSAFGACFDFFFVTLAGKIPQKLRTISFVVFGFAVLLIVSLTIKTSNLGTRINRIQSLLGIVIIIAVFAATSKKRRAIPWHTVITGLLLQLILGAIVLKTNAGLQLFKWIAGMARVFLGYSIEGVAFLFGDGVRTSTSFAVGVFPAIIFFVSVIQMVYFVGGMQWLVSKLSIFFTKLMDTSGAESIVAAASPFVGQGESAVLVAKYVEFMTKSELHAIMTAGFATISGSVLNGYVSLGANLTYIITCCIMSIPCSLAMSKLRYPETEESLTKGRVVVPETESEDINLLHAAGNGAGLGMTLSLMIAASLIAIVSLLAFINAFLTYLGNFVGIKELTLILIIGYILYPLAWLIGVSSSDTLTISKILATKLVANEFVAYFNLGAGDEGSRIMDLVTPRSSIITQFALCGFANFASVGIQISVLGTISPKRKGDLARLALSAMFTGYIATCLSASIAGLLM</sequence>
<dbReference type="STRING" id="61424.A0A2T9XYM6"/>
<feature type="transmembrane region" description="Helical" evidence="8">
    <location>
        <begin position="533"/>
        <end position="555"/>
    </location>
</feature>
<dbReference type="GO" id="GO:0015293">
    <property type="term" value="F:symporter activity"/>
    <property type="evidence" value="ECO:0007669"/>
    <property type="project" value="TreeGrafter"/>
</dbReference>
<feature type="region of interest" description="Disordered" evidence="7">
    <location>
        <begin position="1"/>
        <end position="29"/>
    </location>
</feature>
<evidence type="ECO:0000259" key="10">
    <source>
        <dbReference type="Pfam" id="PF07662"/>
    </source>
</evidence>
<feature type="transmembrane region" description="Helical" evidence="8">
    <location>
        <begin position="44"/>
        <end position="63"/>
    </location>
</feature>
<dbReference type="InterPro" id="IPR011657">
    <property type="entry name" value="CNT_C_dom"/>
</dbReference>
<dbReference type="PANTHER" id="PTHR10590">
    <property type="entry name" value="SODIUM/NUCLEOSIDE COTRANSPORTER"/>
    <property type="match status" value="1"/>
</dbReference>
<evidence type="ECO:0000256" key="5">
    <source>
        <dbReference type="ARBA" id="ARBA00022989"/>
    </source>
</evidence>
<keyword evidence="6 8" id="KW-0472">Membrane</keyword>
<evidence type="ECO:0008006" key="14">
    <source>
        <dbReference type="Google" id="ProtNLM"/>
    </source>
</evidence>
<feature type="domain" description="Concentrative nucleoside transporter C-terminal" evidence="10">
    <location>
        <begin position="340"/>
        <end position="553"/>
    </location>
</feature>
<keyword evidence="4 8" id="KW-0812">Transmembrane</keyword>
<keyword evidence="3" id="KW-1003">Cell membrane</keyword>
<feature type="transmembrane region" description="Helical" evidence="8">
    <location>
        <begin position="94"/>
        <end position="113"/>
    </location>
</feature>
<evidence type="ECO:0000256" key="2">
    <source>
        <dbReference type="ARBA" id="ARBA00009033"/>
    </source>
</evidence>
<feature type="transmembrane region" description="Helical" evidence="8">
    <location>
        <begin position="238"/>
        <end position="258"/>
    </location>
</feature>
<feature type="domain" description="Concentrative nucleoside transporter N-terminal" evidence="9">
    <location>
        <begin position="156"/>
        <end position="228"/>
    </location>
</feature>
<feature type="transmembrane region" description="Helical" evidence="8">
    <location>
        <begin position="338"/>
        <end position="356"/>
    </location>
</feature>
<protein>
    <recommendedName>
        <fullName evidence="14">Concentrative nucleoside transporter C-terminal domain-containing protein</fullName>
    </recommendedName>
</protein>
<evidence type="ECO:0000259" key="11">
    <source>
        <dbReference type="Pfam" id="PF07670"/>
    </source>
</evidence>
<feature type="transmembrane region" description="Helical" evidence="8">
    <location>
        <begin position="175"/>
        <end position="194"/>
    </location>
</feature>
<evidence type="ECO:0000259" key="9">
    <source>
        <dbReference type="Pfam" id="PF01773"/>
    </source>
</evidence>
<gene>
    <name evidence="12" type="ORF">BB559_007139</name>
</gene>
<feature type="transmembrane region" description="Helical" evidence="8">
    <location>
        <begin position="398"/>
        <end position="420"/>
    </location>
</feature>
<feature type="compositionally biased region" description="Basic and acidic residues" evidence="7">
    <location>
        <begin position="1"/>
        <end position="24"/>
    </location>
</feature>
<evidence type="ECO:0000256" key="4">
    <source>
        <dbReference type="ARBA" id="ARBA00022692"/>
    </source>
</evidence>
<evidence type="ECO:0000313" key="13">
    <source>
        <dbReference type="Proteomes" id="UP000245699"/>
    </source>
</evidence>
<dbReference type="GO" id="GO:0005886">
    <property type="term" value="C:plasma membrane"/>
    <property type="evidence" value="ECO:0007669"/>
    <property type="project" value="UniProtKB-SubCell"/>
</dbReference>
<feature type="transmembrane region" description="Helical" evidence="8">
    <location>
        <begin position="152"/>
        <end position="168"/>
    </location>
</feature>
<feature type="transmembrane region" description="Helical" evidence="8">
    <location>
        <begin position="120"/>
        <end position="140"/>
    </location>
</feature>
<dbReference type="Pfam" id="PF01773">
    <property type="entry name" value="Nucleos_tra2_N"/>
    <property type="match status" value="1"/>
</dbReference>